<evidence type="ECO:0000256" key="10">
    <source>
        <dbReference type="ARBA" id="ARBA00023049"/>
    </source>
</evidence>
<feature type="active site" evidence="16">
    <location>
        <position position="275"/>
    </location>
</feature>
<keyword evidence="11" id="KW-0865">Zymogen</keyword>
<evidence type="ECO:0000256" key="5">
    <source>
        <dbReference type="ARBA" id="ARBA00022670"/>
    </source>
</evidence>
<evidence type="ECO:0000256" key="13">
    <source>
        <dbReference type="ARBA" id="ARBA00023180"/>
    </source>
</evidence>
<dbReference type="SMART" id="SM00235">
    <property type="entry name" value="ZnMc"/>
    <property type="match status" value="1"/>
</dbReference>
<evidence type="ECO:0000256" key="14">
    <source>
        <dbReference type="PIRNR" id="PIRNR036365"/>
    </source>
</evidence>
<evidence type="ECO:0000256" key="8">
    <source>
        <dbReference type="ARBA" id="ARBA00022801"/>
    </source>
</evidence>
<dbReference type="GO" id="GO:0004222">
    <property type="term" value="F:metalloendopeptidase activity"/>
    <property type="evidence" value="ECO:0007669"/>
    <property type="project" value="UniProtKB-UniRule"/>
</dbReference>
<evidence type="ECO:0000256" key="1">
    <source>
        <dbReference type="ARBA" id="ARBA00002657"/>
    </source>
</evidence>
<dbReference type="PROSITE" id="PS51670">
    <property type="entry name" value="SHKT"/>
    <property type="match status" value="1"/>
</dbReference>
<dbReference type="PRINTS" id="PR00480">
    <property type="entry name" value="ASTACIN"/>
</dbReference>
<gene>
    <name evidence="22" type="ORF">ANCCEY_02276</name>
</gene>
<evidence type="ECO:0000259" key="21">
    <source>
        <dbReference type="PROSITE" id="PS51864"/>
    </source>
</evidence>
<evidence type="ECO:0000256" key="17">
    <source>
        <dbReference type="RuleBase" id="RU361183"/>
    </source>
</evidence>
<keyword evidence="7" id="KW-0732">Signal</keyword>
<keyword evidence="12 15" id="KW-1015">Disulfide bond</keyword>
<dbReference type="AlphaFoldDB" id="A0A0D6M560"/>
<comment type="function">
    <text evidence="1">Metalloprotease.</text>
</comment>
<dbReference type="PANTHER" id="PTHR10127">
    <property type="entry name" value="DISCOIDIN, CUB, EGF, LAMININ , AND ZINC METALLOPROTEASE DOMAIN CONTAINING"/>
    <property type="match status" value="1"/>
</dbReference>
<dbReference type="GO" id="GO:0005576">
    <property type="term" value="C:extracellular region"/>
    <property type="evidence" value="ECO:0007669"/>
    <property type="project" value="UniProtKB-SubCell"/>
</dbReference>
<evidence type="ECO:0000256" key="7">
    <source>
        <dbReference type="ARBA" id="ARBA00022729"/>
    </source>
</evidence>
<comment type="cofactor">
    <cofactor evidence="16 17">
        <name>Zn(2+)</name>
        <dbReference type="ChEBI" id="CHEBI:29105"/>
    </cofactor>
    <text evidence="16 17">Binds 1 zinc ion per subunit.</text>
</comment>
<dbReference type="CDD" id="cd04280">
    <property type="entry name" value="ZnMc_astacin_like"/>
    <property type="match status" value="1"/>
</dbReference>
<organism evidence="22 23">
    <name type="scientific">Ancylostoma ceylanicum</name>
    <dbReference type="NCBI Taxonomy" id="53326"/>
    <lineage>
        <taxon>Eukaryota</taxon>
        <taxon>Metazoa</taxon>
        <taxon>Ecdysozoa</taxon>
        <taxon>Nematoda</taxon>
        <taxon>Chromadorea</taxon>
        <taxon>Rhabditida</taxon>
        <taxon>Rhabditina</taxon>
        <taxon>Rhabditomorpha</taxon>
        <taxon>Strongyloidea</taxon>
        <taxon>Ancylostomatidae</taxon>
        <taxon>Ancylostomatinae</taxon>
        <taxon>Ancylostoma</taxon>
    </lineage>
</organism>
<dbReference type="PROSITE" id="PS51864">
    <property type="entry name" value="ASTACIN"/>
    <property type="match status" value="1"/>
</dbReference>
<keyword evidence="8 16" id="KW-0378">Hydrolase</keyword>
<dbReference type="SUPFAM" id="SSF49854">
    <property type="entry name" value="Spermadhesin, CUB domain"/>
    <property type="match status" value="1"/>
</dbReference>
<feature type="domain" description="CUB" evidence="19">
    <location>
        <begin position="420"/>
        <end position="537"/>
    </location>
</feature>
<evidence type="ECO:0000256" key="16">
    <source>
        <dbReference type="PROSITE-ProRule" id="PRU01211"/>
    </source>
</evidence>
<feature type="binding site" evidence="16">
    <location>
        <position position="274"/>
    </location>
    <ligand>
        <name>Zn(2+)</name>
        <dbReference type="ChEBI" id="CHEBI:29105"/>
        <note>catalytic</note>
    </ligand>
</feature>
<dbReference type="InterPro" id="IPR017050">
    <property type="entry name" value="Metallopeptidase_nem"/>
</dbReference>
<keyword evidence="3 14" id="KW-0964">Secreted</keyword>
<reference evidence="22 23" key="1">
    <citation type="submission" date="2013-05" db="EMBL/GenBank/DDBJ databases">
        <title>Draft genome of the parasitic nematode Anyclostoma ceylanicum.</title>
        <authorList>
            <person name="Mitreva M."/>
        </authorList>
    </citation>
    <scope>NUCLEOTIDE SEQUENCE [LARGE SCALE GENOMIC DNA]</scope>
</reference>
<dbReference type="GO" id="GO:0018996">
    <property type="term" value="P:molting cycle, collagen and cuticulin-based cuticle"/>
    <property type="evidence" value="ECO:0007669"/>
    <property type="project" value="InterPro"/>
</dbReference>
<dbReference type="PROSITE" id="PS01180">
    <property type="entry name" value="CUB"/>
    <property type="match status" value="1"/>
</dbReference>
<evidence type="ECO:0000256" key="18">
    <source>
        <dbReference type="SAM" id="MobiDB-lite"/>
    </source>
</evidence>
<feature type="disulfide bond" evidence="15">
    <location>
        <begin position="584"/>
        <end position="597"/>
    </location>
</feature>
<dbReference type="InterPro" id="IPR034035">
    <property type="entry name" value="Astacin-like_dom"/>
</dbReference>
<feature type="domain" description="ShKT" evidence="20">
    <location>
        <begin position="568"/>
        <end position="600"/>
    </location>
</feature>
<evidence type="ECO:0000313" key="22">
    <source>
        <dbReference type="EMBL" id="EPB78638.1"/>
    </source>
</evidence>
<evidence type="ECO:0000256" key="3">
    <source>
        <dbReference type="ARBA" id="ARBA00022525"/>
    </source>
</evidence>
<evidence type="ECO:0000256" key="6">
    <source>
        <dbReference type="ARBA" id="ARBA00022723"/>
    </source>
</evidence>
<sequence length="600" mass="67516">MELAKGSSSTGSACCEYFMCTKKSLRGTKHLPDAFSRSDVHLVHEKLADLRQKWMEKLKSQSASEDARQPLQRIPERMMAFSRSDVHLVHEKLADLRQKWMEKLKSQSASEDARQPLQRIPERMMMPARTVPAGDGPTVLPIHEINRDANLSEFMYQSDMVLTLAQVEQIGRDSTTGRKKRQAYRDMYYPNTIWDDMVYYYFDPTATNAIKTVFLAAADFWRKHTCIKFEENRNARNKIRVFKGQGCYSYVGRVGGQQDLSLGKGCESVGTAAHELGHALGFFHAQSRVDRDDAIRIMVANIQPDYVDQFDKESAMTNYNYGMPYDYGSIMQYGATSASRNGRATMIARQSNYQETMGSDMVAFYDVSMMNEHYNCKVKCNTGNNAQCQNGGFANPNDCSVCICPSGYGGTLCNERPPGCGETFTAGPTFTQFTSVLGDRSSKTKVDFDKCNYWIQAPPGKLVQVRLDGYQGYSIDGCIYAGVEIKSHPDQLRTGYRLCSGSDVGSTLTAASNLLPVITFNRYGLSSIGLSYRYVDENQQDREAAPVTTTTRRPVTRTTRRPKPKTKCINYFYDCNILAFFGYCEAPNVRQQCNRACGLC</sequence>
<dbReference type="PANTHER" id="PTHR10127:SF793">
    <property type="entry name" value="ZINC METALLOPROTEINASE NAS-31"/>
    <property type="match status" value="1"/>
</dbReference>
<dbReference type="Gene3D" id="3.40.390.10">
    <property type="entry name" value="Collagenase (Catalytic Domain)"/>
    <property type="match status" value="1"/>
</dbReference>
<dbReference type="GO" id="GO:0008270">
    <property type="term" value="F:zinc ion binding"/>
    <property type="evidence" value="ECO:0007669"/>
    <property type="project" value="UniProtKB-UniRule"/>
</dbReference>
<evidence type="ECO:0000256" key="12">
    <source>
        <dbReference type="ARBA" id="ARBA00023157"/>
    </source>
</evidence>
<evidence type="ECO:0000256" key="4">
    <source>
        <dbReference type="ARBA" id="ARBA00022536"/>
    </source>
</evidence>
<feature type="region of interest" description="Disordered" evidence="18">
    <location>
        <begin position="541"/>
        <end position="562"/>
    </location>
</feature>
<evidence type="ECO:0000256" key="2">
    <source>
        <dbReference type="ARBA" id="ARBA00004613"/>
    </source>
</evidence>
<dbReference type="PIRSF" id="PIRSF036365">
    <property type="entry name" value="Astacin_nematoda"/>
    <property type="match status" value="1"/>
</dbReference>
<comment type="caution">
    <text evidence="15">Lacks conserved residue(s) required for the propagation of feature annotation.</text>
</comment>
<feature type="binding site" evidence="16">
    <location>
        <position position="278"/>
    </location>
    <ligand>
        <name>Zn(2+)</name>
        <dbReference type="ChEBI" id="CHEBI:29105"/>
        <note>catalytic</note>
    </ligand>
</feature>
<keyword evidence="6 16" id="KW-0479">Metal-binding</keyword>
<evidence type="ECO:0000313" key="23">
    <source>
        <dbReference type="Proteomes" id="UP000054495"/>
    </source>
</evidence>
<accession>A0A0D6M560</accession>
<keyword evidence="13" id="KW-0325">Glycoprotein</keyword>
<proteinExistence type="predicted"/>
<dbReference type="InterPro" id="IPR035914">
    <property type="entry name" value="Sperma_CUB_dom_sf"/>
</dbReference>
<keyword evidence="4" id="KW-0245">EGF-like domain</keyword>
<keyword evidence="23" id="KW-1185">Reference proteome</keyword>
<protein>
    <recommendedName>
        <fullName evidence="14">Zinc metalloproteinase</fullName>
    </recommendedName>
</protein>
<evidence type="ECO:0000259" key="20">
    <source>
        <dbReference type="PROSITE" id="PS51670"/>
    </source>
</evidence>
<keyword evidence="9 16" id="KW-0862">Zinc</keyword>
<feature type="disulfide bond" evidence="15">
    <location>
        <begin position="575"/>
        <end position="593"/>
    </location>
</feature>
<dbReference type="Proteomes" id="UP000054495">
    <property type="component" value="Unassembled WGS sequence"/>
</dbReference>
<comment type="subcellular location">
    <subcellularLocation>
        <location evidence="2 14">Secreted</location>
    </subcellularLocation>
</comment>
<dbReference type="GO" id="GO:0006508">
    <property type="term" value="P:proteolysis"/>
    <property type="evidence" value="ECO:0007669"/>
    <property type="project" value="UniProtKB-KW"/>
</dbReference>
<dbReference type="FunFam" id="3.40.390.10:FF:000048">
    <property type="entry name" value="Zinc metalloproteinase"/>
    <property type="match status" value="1"/>
</dbReference>
<dbReference type="SUPFAM" id="SSF55486">
    <property type="entry name" value="Metalloproteases ('zincins'), catalytic domain"/>
    <property type="match status" value="1"/>
</dbReference>
<keyword evidence="10 16" id="KW-0482">Metalloprotease</keyword>
<evidence type="ECO:0000256" key="15">
    <source>
        <dbReference type="PROSITE-ProRule" id="PRU01005"/>
    </source>
</evidence>
<dbReference type="Pfam" id="PF01400">
    <property type="entry name" value="Astacin"/>
    <property type="match status" value="1"/>
</dbReference>
<dbReference type="InterPro" id="IPR003582">
    <property type="entry name" value="ShKT_dom"/>
</dbReference>
<dbReference type="InterPro" id="IPR000859">
    <property type="entry name" value="CUB_dom"/>
</dbReference>
<dbReference type="InterPro" id="IPR001506">
    <property type="entry name" value="Peptidase_M12A"/>
</dbReference>
<dbReference type="InterPro" id="IPR024079">
    <property type="entry name" value="MetalloPept_cat_dom_sf"/>
</dbReference>
<feature type="binding site" evidence="16">
    <location>
        <position position="284"/>
    </location>
    <ligand>
        <name>Zn(2+)</name>
        <dbReference type="ChEBI" id="CHEBI:29105"/>
        <note>catalytic</note>
    </ligand>
</feature>
<feature type="domain" description="Peptidase M12A" evidence="21">
    <location>
        <begin position="182"/>
        <end position="377"/>
    </location>
</feature>
<evidence type="ECO:0000259" key="19">
    <source>
        <dbReference type="PROSITE" id="PS01180"/>
    </source>
</evidence>
<name>A0A0D6M560_9BILA</name>
<dbReference type="MEROPS" id="M12.310"/>
<dbReference type="EMBL" id="KE124808">
    <property type="protein sequence ID" value="EPB78638.1"/>
    <property type="molecule type" value="Genomic_DNA"/>
</dbReference>
<evidence type="ECO:0000256" key="9">
    <source>
        <dbReference type="ARBA" id="ARBA00022833"/>
    </source>
</evidence>
<evidence type="ECO:0000256" key="11">
    <source>
        <dbReference type="ARBA" id="ARBA00023145"/>
    </source>
</evidence>
<keyword evidence="5 16" id="KW-0645">Protease</keyword>
<dbReference type="InterPro" id="IPR006026">
    <property type="entry name" value="Peptidase_Metallo"/>
</dbReference>